<comment type="catalytic activity">
    <reaction evidence="5">
        <text>N,N-dimethyl-1,4-phenylenediamine + anthranilate + 2 NAD(+) = 2-(4-dimethylaminophenyl)diazenylbenzoate + 2 NADH + 2 H(+)</text>
        <dbReference type="Rhea" id="RHEA:55872"/>
        <dbReference type="ChEBI" id="CHEBI:15378"/>
        <dbReference type="ChEBI" id="CHEBI:15783"/>
        <dbReference type="ChEBI" id="CHEBI:16567"/>
        <dbReference type="ChEBI" id="CHEBI:57540"/>
        <dbReference type="ChEBI" id="CHEBI:57945"/>
        <dbReference type="ChEBI" id="CHEBI:71579"/>
        <dbReference type="EC" id="1.7.1.17"/>
    </reaction>
    <physiologicalReaction direction="right-to-left" evidence="5">
        <dbReference type="Rhea" id="RHEA:55874"/>
    </physiologicalReaction>
</comment>
<comment type="similarity">
    <text evidence="6">Belongs to the azoreductase type 1 family.</text>
</comment>
<dbReference type="SUPFAM" id="SSF52218">
    <property type="entry name" value="Flavoproteins"/>
    <property type="match status" value="1"/>
</dbReference>
<dbReference type="PANTHER" id="PTHR43741">
    <property type="entry name" value="FMN-DEPENDENT NADH-AZOREDUCTASE 1"/>
    <property type="match status" value="1"/>
</dbReference>
<evidence type="ECO:0000259" key="7">
    <source>
        <dbReference type="Pfam" id="PF02525"/>
    </source>
</evidence>
<dbReference type="InterPro" id="IPR050104">
    <property type="entry name" value="FMN-dep_NADH:Q_OxRdtase_AzoR1"/>
</dbReference>
<comment type="caution">
    <text evidence="6">Lacks conserved residue(s) required for the propagation of feature annotation.</text>
</comment>
<keyword evidence="1 6" id="KW-0285">Flavoprotein</keyword>
<dbReference type="EMBL" id="BAABFO010000013">
    <property type="protein sequence ID" value="GAA4335479.1"/>
    <property type="molecule type" value="Genomic_DNA"/>
</dbReference>
<dbReference type="InterPro" id="IPR029039">
    <property type="entry name" value="Flavoprotein-like_sf"/>
</dbReference>
<comment type="function">
    <text evidence="6">Quinone reductase that provides resistance to thiol-specific stress caused by electrophilic quinones.</text>
</comment>
<evidence type="ECO:0000256" key="2">
    <source>
        <dbReference type="ARBA" id="ARBA00022643"/>
    </source>
</evidence>
<keyword evidence="3 6" id="KW-0560">Oxidoreductase</keyword>
<comment type="cofactor">
    <cofactor evidence="6">
        <name>FMN</name>
        <dbReference type="ChEBI" id="CHEBI:58210"/>
    </cofactor>
    <text evidence="6">Binds 1 FMN per subunit.</text>
</comment>
<comment type="subunit">
    <text evidence="6">Homodimer.</text>
</comment>
<accession>A0ABP8H7M6</accession>
<feature type="domain" description="Flavodoxin-like fold" evidence="7">
    <location>
        <begin position="1"/>
        <end position="201"/>
    </location>
</feature>
<feature type="binding site" evidence="6">
    <location>
        <begin position="142"/>
        <end position="145"/>
    </location>
    <ligand>
        <name>FMN</name>
        <dbReference type="ChEBI" id="CHEBI:58210"/>
    </ligand>
</feature>
<keyword evidence="4 6" id="KW-0520">NAD</keyword>
<dbReference type="EC" id="1.6.5.-" evidence="6"/>
<evidence type="ECO:0000256" key="3">
    <source>
        <dbReference type="ARBA" id="ARBA00023002"/>
    </source>
</evidence>
<evidence type="ECO:0000313" key="8">
    <source>
        <dbReference type="EMBL" id="GAA4335479.1"/>
    </source>
</evidence>
<dbReference type="HAMAP" id="MF_01216">
    <property type="entry name" value="Azoreductase_type1"/>
    <property type="match status" value="1"/>
</dbReference>
<dbReference type="InterPro" id="IPR023048">
    <property type="entry name" value="NADH:quinone_OxRdtase_FMN_depd"/>
</dbReference>
<sequence>MNILQVDSSASGALSVTRELTAAVAQALLAAHPGARLTHRDLVAQAPAHLDNALLQSLRPQPGVALSSDPAFLKEVAYTDTLLNEFLEADVVVVGAPMYNFSVPSQLKAWIDRLAQAGKTFRYTAEGPQGLAGGKRVIIVSSRGGMYAGTKFEQLMDHQEAYLRAVFGFFGITDVEIVRAEGVGMGPEAREKALALARDQSRGYAKAA</sequence>
<comment type="catalytic activity">
    <reaction evidence="6">
        <text>2 a quinone + NADH + H(+) = 2 a 1,4-benzosemiquinone + NAD(+)</text>
        <dbReference type="Rhea" id="RHEA:65952"/>
        <dbReference type="ChEBI" id="CHEBI:15378"/>
        <dbReference type="ChEBI" id="CHEBI:57540"/>
        <dbReference type="ChEBI" id="CHEBI:57945"/>
        <dbReference type="ChEBI" id="CHEBI:132124"/>
        <dbReference type="ChEBI" id="CHEBI:134225"/>
    </reaction>
</comment>
<evidence type="ECO:0000256" key="5">
    <source>
        <dbReference type="ARBA" id="ARBA00048542"/>
    </source>
</evidence>
<evidence type="ECO:0000256" key="6">
    <source>
        <dbReference type="HAMAP-Rule" id="MF_01216"/>
    </source>
</evidence>
<dbReference type="EC" id="1.7.1.17" evidence="6"/>
<evidence type="ECO:0000313" key="9">
    <source>
        <dbReference type="Proteomes" id="UP001501671"/>
    </source>
</evidence>
<comment type="caution">
    <text evidence="8">The sequence shown here is derived from an EMBL/GenBank/DDBJ whole genome shotgun (WGS) entry which is preliminary data.</text>
</comment>
<dbReference type="InterPro" id="IPR003680">
    <property type="entry name" value="Flavodoxin_fold"/>
</dbReference>
<keyword evidence="2 6" id="KW-0288">FMN</keyword>
<feature type="binding site" evidence="6">
    <location>
        <begin position="98"/>
        <end position="101"/>
    </location>
    <ligand>
        <name>FMN</name>
        <dbReference type="ChEBI" id="CHEBI:58210"/>
    </ligand>
</feature>
<protein>
    <recommendedName>
        <fullName evidence="6">FMN dependent NADH:quinone oxidoreductase</fullName>
        <ecNumber evidence="6">1.6.5.-</ecNumber>
    </recommendedName>
    <alternativeName>
        <fullName evidence="6">Azo-dye reductase</fullName>
    </alternativeName>
    <alternativeName>
        <fullName evidence="6">FMN-dependent NADH-azo compound oxidoreductase</fullName>
    </alternativeName>
    <alternativeName>
        <fullName evidence="6">FMN-dependent NADH-azoreductase</fullName>
        <ecNumber evidence="6">1.7.1.17</ecNumber>
    </alternativeName>
</protein>
<dbReference type="Pfam" id="PF02525">
    <property type="entry name" value="Flavodoxin_2"/>
    <property type="match status" value="1"/>
</dbReference>
<dbReference type="Proteomes" id="UP001501671">
    <property type="component" value="Unassembled WGS sequence"/>
</dbReference>
<dbReference type="RefSeq" id="WP_345250548.1">
    <property type="nucleotide sequence ID" value="NZ_BAABFO010000013.1"/>
</dbReference>
<feature type="binding site" evidence="6">
    <location>
        <position position="9"/>
    </location>
    <ligand>
        <name>FMN</name>
        <dbReference type="ChEBI" id="CHEBI:58210"/>
    </ligand>
</feature>
<organism evidence="8 9">
    <name type="scientific">Pigmentiphaga soli</name>
    <dbReference type="NCBI Taxonomy" id="1007095"/>
    <lineage>
        <taxon>Bacteria</taxon>
        <taxon>Pseudomonadati</taxon>
        <taxon>Pseudomonadota</taxon>
        <taxon>Betaproteobacteria</taxon>
        <taxon>Burkholderiales</taxon>
        <taxon>Alcaligenaceae</taxon>
        <taxon>Pigmentiphaga</taxon>
    </lineage>
</organism>
<reference evidence="9" key="1">
    <citation type="journal article" date="2019" name="Int. J. Syst. Evol. Microbiol.">
        <title>The Global Catalogue of Microorganisms (GCM) 10K type strain sequencing project: providing services to taxonomists for standard genome sequencing and annotation.</title>
        <authorList>
            <consortium name="The Broad Institute Genomics Platform"/>
            <consortium name="The Broad Institute Genome Sequencing Center for Infectious Disease"/>
            <person name="Wu L."/>
            <person name="Ma J."/>
        </authorList>
    </citation>
    <scope>NUCLEOTIDE SEQUENCE [LARGE SCALE GENOMIC DNA]</scope>
    <source>
        <strain evidence="9">JCM 17666</strain>
    </source>
</reference>
<evidence type="ECO:0000256" key="4">
    <source>
        <dbReference type="ARBA" id="ARBA00023027"/>
    </source>
</evidence>
<name>A0ABP8H7M6_9BURK</name>
<gene>
    <name evidence="6" type="primary">azoR</name>
    <name evidence="8" type="ORF">GCM10023144_28850</name>
</gene>
<evidence type="ECO:0000256" key="1">
    <source>
        <dbReference type="ARBA" id="ARBA00022630"/>
    </source>
</evidence>
<dbReference type="PANTHER" id="PTHR43741:SF4">
    <property type="entry name" value="FMN-DEPENDENT NADH:QUINONE OXIDOREDUCTASE"/>
    <property type="match status" value="1"/>
</dbReference>
<comment type="function">
    <text evidence="6">Also exhibits azoreductase activity. Catalyzes the reductive cleavage of the azo bond in aromatic azo compounds to the corresponding amines.</text>
</comment>
<keyword evidence="9" id="KW-1185">Reference proteome</keyword>
<proteinExistence type="inferred from homology"/>
<dbReference type="Gene3D" id="3.40.50.360">
    <property type="match status" value="1"/>
</dbReference>